<accession>A0A7W8Z4A8</accession>
<dbReference type="Gene3D" id="3.40.50.10810">
    <property type="entry name" value="Tandem AAA-ATPase domain"/>
    <property type="match status" value="1"/>
</dbReference>
<dbReference type="GO" id="GO:0004386">
    <property type="term" value="F:helicase activity"/>
    <property type="evidence" value="ECO:0007669"/>
    <property type="project" value="UniProtKB-KW"/>
</dbReference>
<gene>
    <name evidence="4" type="ORF">BJ981_002895</name>
</gene>
<dbReference type="NCBIfam" id="NF041062">
    <property type="entry name" value="DpdE"/>
    <property type="match status" value="1"/>
</dbReference>
<keyword evidence="4" id="KW-0347">Helicase</keyword>
<dbReference type="EMBL" id="JACHBR010000001">
    <property type="protein sequence ID" value="MBB5627196.1"/>
    <property type="molecule type" value="Genomic_DNA"/>
</dbReference>
<evidence type="ECO:0000256" key="1">
    <source>
        <dbReference type="ARBA" id="ARBA00022801"/>
    </source>
</evidence>
<evidence type="ECO:0000313" key="5">
    <source>
        <dbReference type="Proteomes" id="UP000588112"/>
    </source>
</evidence>
<dbReference type="SUPFAM" id="SSF52540">
    <property type="entry name" value="P-loop containing nucleoside triphosphate hydrolases"/>
    <property type="match status" value="2"/>
</dbReference>
<dbReference type="Pfam" id="PF00271">
    <property type="entry name" value="Helicase_C"/>
    <property type="match status" value="1"/>
</dbReference>
<dbReference type="PROSITE" id="PS51194">
    <property type="entry name" value="HELICASE_CTER"/>
    <property type="match status" value="1"/>
</dbReference>
<dbReference type="EC" id="3.6.4.-" evidence="4"/>
<evidence type="ECO:0000259" key="2">
    <source>
        <dbReference type="PROSITE" id="PS51192"/>
    </source>
</evidence>
<dbReference type="PANTHER" id="PTHR45766:SF6">
    <property type="entry name" value="SWI_SNF-RELATED MATRIX-ASSOCIATED ACTIN-DEPENDENT REGULATOR OF CHROMATIN SUBFAMILY A-LIKE PROTEIN 1"/>
    <property type="match status" value="1"/>
</dbReference>
<dbReference type="PANTHER" id="PTHR45766">
    <property type="entry name" value="DNA ANNEALING HELICASE AND ENDONUCLEASE ZRANB3 FAMILY MEMBER"/>
    <property type="match status" value="1"/>
</dbReference>
<dbReference type="InterPro" id="IPR000330">
    <property type="entry name" value="SNF2_N"/>
</dbReference>
<keyword evidence="1 4" id="KW-0378">Hydrolase</keyword>
<organism evidence="4 5">
    <name type="scientific">Sphaerisporangium krabiense</name>
    <dbReference type="NCBI Taxonomy" id="763782"/>
    <lineage>
        <taxon>Bacteria</taxon>
        <taxon>Bacillati</taxon>
        <taxon>Actinomycetota</taxon>
        <taxon>Actinomycetes</taxon>
        <taxon>Streptosporangiales</taxon>
        <taxon>Streptosporangiaceae</taxon>
        <taxon>Sphaerisporangium</taxon>
    </lineage>
</organism>
<dbReference type="AlphaFoldDB" id="A0A7W8Z4A8"/>
<keyword evidence="4" id="KW-0067">ATP-binding</keyword>
<sequence>MQIDFFESVAEPVAHSVTVPETECKHVALAPETRVYRRNPDTGVWMAGRVKDQTDPGEYFVRFPNVDFDFPVREDELRVRWDRPVADPVQVLTSAGNESGYFHNARLPFLRNIVAQRAASASTSALLSSAVEFFPHQVHAALTVLSDPVQRYLLADEVGLGKTIEAGYVVRQTLIDNPRAKVSVIAPDVLRRQWRRELVDKFFIEDFPCAKIQILSHESPERWSDWEGSDLVVVDEAHRLVQVTTAEASPYRQLAHIVHTSTRVLLMTATPVMSNHLTQFALLHLLDPNLYKWSDLAAFEHKYQLRSELANYVHALDSEFTYLLPDAIADIEKLIPDSDERFRELSQEVLTLLDEEDELREGVDEADLKARTEALRAHISEAYRLHRRVIRHRRLSVTVDDPEAMYLPYEVRGRQSPVSLPTTNNALEAAQTMLMNWRSMIWDYLLDHDLEDQKAKYAMVLAVLSTRASGWTNDLSDALAWRVNQDEEAAVRAGLSAQERALLAEPEVLEVERPLLTNWQAAGQETDPSQIVNALVTDLLPALKKSRRTVIFCGPGMLAGAITDCISRRFPNIAALEHSERVGTETSERSLVKWSAKERPQTRVLIADDTAEEGLNLQEADAVIHLRLPWSPNQLEQRLGRVDRYPGSADQRTPAPQYRLADEGTGASYLEAWAELLVNGYELFSVSVSTLQDAITEGLNDVWASGLEHGLEGLPAMASRVKANLAEARREIDKMDILESIHETSIEGRDIATSLLEMEAGWRDTSQALCGYVDTSGGIGLRYEERTVGGSLNMIFDVSGPTPKVEPRLWRAVRPWLTPEVSRGTLNRNVALRNPGTRLLRIGNPLVDVLAEAVYREDRGQAAAFRRLDRGYRGDSRAYFGFDYLVEADLTDALSLVGDHSDAIRALRRQADRLLAPFTLKVWVDAGTGKPVTDGRARAWLDQPYDKKTDQNFNATRLPGLLEIFNGWEGYQASGSSSESAARTHLIETKELSERCARSQDEARQRVAVTVAQAHTRQLAGHLVGDAESLLTNVTVTQTLIDSLTRPTVRVVAATCIVRFGQQIGMR</sequence>
<dbReference type="GO" id="GO:0016787">
    <property type="term" value="F:hydrolase activity"/>
    <property type="evidence" value="ECO:0007669"/>
    <property type="project" value="UniProtKB-KW"/>
</dbReference>
<dbReference type="CDD" id="cd18793">
    <property type="entry name" value="SF2_C_SNF"/>
    <property type="match status" value="1"/>
</dbReference>
<feature type="domain" description="Helicase C-terminal" evidence="3">
    <location>
        <begin position="535"/>
        <end position="699"/>
    </location>
</feature>
<dbReference type="InterPro" id="IPR049730">
    <property type="entry name" value="SNF2/RAD54-like_C"/>
</dbReference>
<reference evidence="4 5" key="1">
    <citation type="submission" date="2020-08" db="EMBL/GenBank/DDBJ databases">
        <title>Sequencing the genomes of 1000 actinobacteria strains.</title>
        <authorList>
            <person name="Klenk H.-P."/>
        </authorList>
    </citation>
    <scope>NUCLEOTIDE SEQUENCE [LARGE SCALE GENOMIC DNA]</scope>
    <source>
        <strain evidence="4 5">DSM 45790</strain>
    </source>
</reference>
<evidence type="ECO:0000259" key="3">
    <source>
        <dbReference type="PROSITE" id="PS51194"/>
    </source>
</evidence>
<dbReference type="SMART" id="SM00490">
    <property type="entry name" value="HELICc"/>
    <property type="match status" value="1"/>
</dbReference>
<dbReference type="Proteomes" id="UP000588112">
    <property type="component" value="Unassembled WGS sequence"/>
</dbReference>
<dbReference type="InterPro" id="IPR038718">
    <property type="entry name" value="SNF2-like_sf"/>
</dbReference>
<dbReference type="InterPro" id="IPR027417">
    <property type="entry name" value="P-loop_NTPase"/>
</dbReference>
<keyword evidence="4" id="KW-0547">Nucleotide-binding</keyword>
<dbReference type="Pfam" id="PF00176">
    <property type="entry name" value="SNF2-rel_dom"/>
    <property type="match status" value="1"/>
</dbReference>
<keyword evidence="5" id="KW-1185">Reference proteome</keyword>
<dbReference type="InterPro" id="IPR001650">
    <property type="entry name" value="Helicase_C-like"/>
</dbReference>
<dbReference type="InterPro" id="IPR014001">
    <property type="entry name" value="Helicase_ATP-bd"/>
</dbReference>
<feature type="domain" description="Helicase ATP-binding" evidence="2">
    <location>
        <begin position="143"/>
        <end position="289"/>
    </location>
</feature>
<dbReference type="PROSITE" id="PS51192">
    <property type="entry name" value="HELICASE_ATP_BIND_1"/>
    <property type="match status" value="1"/>
</dbReference>
<protein>
    <submittedName>
        <fullName evidence="4">ATP-dependent helicase HepA</fullName>
        <ecNumber evidence="4">3.6.4.-</ecNumber>
    </submittedName>
</protein>
<dbReference type="SMART" id="SM00487">
    <property type="entry name" value="DEXDc"/>
    <property type="match status" value="1"/>
</dbReference>
<name>A0A7W8Z4A8_9ACTN</name>
<comment type="caution">
    <text evidence="4">The sequence shown here is derived from an EMBL/GenBank/DDBJ whole genome shotgun (WGS) entry which is preliminary data.</text>
</comment>
<proteinExistence type="predicted"/>
<dbReference type="Gene3D" id="3.40.50.300">
    <property type="entry name" value="P-loop containing nucleotide triphosphate hydrolases"/>
    <property type="match status" value="1"/>
</dbReference>
<evidence type="ECO:0000313" key="4">
    <source>
        <dbReference type="EMBL" id="MBB5627196.1"/>
    </source>
</evidence>